<evidence type="ECO:0000313" key="2">
    <source>
        <dbReference type="EMBL" id="PIO37907.1"/>
    </source>
</evidence>
<feature type="compositionally biased region" description="Polar residues" evidence="1">
    <location>
        <begin position="1"/>
        <end position="22"/>
    </location>
</feature>
<gene>
    <name evidence="2" type="ORF">AB205_0112540</name>
</gene>
<name>A0A2G9SCQ6_AQUCT</name>
<organism evidence="2">
    <name type="scientific">Aquarana catesbeiana</name>
    <name type="common">American bullfrog</name>
    <name type="synonym">Rana catesbeiana</name>
    <dbReference type="NCBI Taxonomy" id="8400"/>
    <lineage>
        <taxon>Eukaryota</taxon>
        <taxon>Metazoa</taxon>
        <taxon>Chordata</taxon>
        <taxon>Craniata</taxon>
        <taxon>Vertebrata</taxon>
        <taxon>Euteleostomi</taxon>
        <taxon>Amphibia</taxon>
        <taxon>Batrachia</taxon>
        <taxon>Anura</taxon>
        <taxon>Neobatrachia</taxon>
        <taxon>Ranoidea</taxon>
        <taxon>Ranidae</taxon>
        <taxon>Aquarana</taxon>
    </lineage>
</organism>
<evidence type="ECO:0000256" key="1">
    <source>
        <dbReference type="SAM" id="MobiDB-lite"/>
    </source>
</evidence>
<dbReference type="EMBL" id="KV924598">
    <property type="protein sequence ID" value="PIO37907.1"/>
    <property type="molecule type" value="Genomic_DNA"/>
</dbReference>
<protein>
    <submittedName>
        <fullName evidence="2">Uncharacterized protein</fullName>
    </submittedName>
</protein>
<dbReference type="AlphaFoldDB" id="A0A2G9SCQ6"/>
<proteinExistence type="predicted"/>
<reference evidence="2" key="1">
    <citation type="submission" date="2017-08" db="EMBL/GenBank/DDBJ databases">
        <title>Assembly of the North American Bullfrog Genome.</title>
        <authorList>
            <person name="Warren R.L."/>
            <person name="Vandervalk B.P."/>
            <person name="Kucuk E."/>
            <person name="Birol I."/>
            <person name="Helbing C."/>
            <person name="Pandoh P."/>
            <person name="Behsaz B."/>
            <person name="Mohamadi H."/>
            <person name="Chu J."/>
            <person name="Jackman S."/>
            <person name="Hammond S.A."/>
            <person name="Veldhoen N."/>
            <person name="Kirk H."/>
            <person name="Zhao Y."/>
            <person name="Coope R."/>
            <person name="Pleasance S."/>
            <person name="Moore R."/>
            <person name="Holt R."/>
        </authorList>
    </citation>
    <scope>NUCLEOTIDE SEQUENCE</scope>
    <source>
        <strain evidence="2">Bruno</strain>
        <tissue evidence="2">Liver</tissue>
    </source>
</reference>
<sequence length="49" mass="5542">MASSQAINTTHCSNRLHSIPSKSHQKQKGALKNERTIIKLMFTMFPELS</sequence>
<accession>A0A2G9SCQ6</accession>
<feature type="region of interest" description="Disordered" evidence="1">
    <location>
        <begin position="1"/>
        <end position="32"/>
    </location>
</feature>